<organism evidence="1 2">
    <name type="scientific">Periconia digitata</name>
    <dbReference type="NCBI Taxonomy" id="1303443"/>
    <lineage>
        <taxon>Eukaryota</taxon>
        <taxon>Fungi</taxon>
        <taxon>Dikarya</taxon>
        <taxon>Ascomycota</taxon>
        <taxon>Pezizomycotina</taxon>
        <taxon>Dothideomycetes</taxon>
        <taxon>Pleosporomycetidae</taxon>
        <taxon>Pleosporales</taxon>
        <taxon>Massarineae</taxon>
        <taxon>Periconiaceae</taxon>
        <taxon>Periconia</taxon>
    </lineage>
</organism>
<reference evidence="1" key="1">
    <citation type="submission" date="2023-01" db="EMBL/GenBank/DDBJ databases">
        <authorList>
            <person name="Van Ghelder C."/>
            <person name="Rancurel C."/>
        </authorList>
    </citation>
    <scope>NUCLEOTIDE SEQUENCE</scope>
    <source>
        <strain evidence="1">CNCM I-4278</strain>
    </source>
</reference>
<name>A0A9W4UDL2_9PLEO</name>
<comment type="caution">
    <text evidence="1">The sequence shown here is derived from an EMBL/GenBank/DDBJ whole genome shotgun (WGS) entry which is preliminary data.</text>
</comment>
<evidence type="ECO:0000313" key="1">
    <source>
        <dbReference type="EMBL" id="CAI6333960.1"/>
    </source>
</evidence>
<gene>
    <name evidence="1" type="ORF">PDIGIT_LOCUS7012</name>
</gene>
<proteinExistence type="predicted"/>
<accession>A0A9W4UDL2</accession>
<keyword evidence="2" id="KW-1185">Reference proteome</keyword>
<dbReference type="EMBL" id="CAOQHR010000004">
    <property type="protein sequence ID" value="CAI6333960.1"/>
    <property type="molecule type" value="Genomic_DNA"/>
</dbReference>
<sequence length="123" mass="13844">MSPLRQAKDSRIRDIDVCLCVFLLLFWDSRLRHSPGFCSDRAFSHGSASCWIKGPSTYYIIHHTHSEFFPIAATAHITLGLFTPLACTSSTSSIFRPPALLRMRTLFFCAGVVLLCDAEDFEQ</sequence>
<dbReference type="Proteomes" id="UP001152607">
    <property type="component" value="Unassembled WGS sequence"/>
</dbReference>
<evidence type="ECO:0000313" key="2">
    <source>
        <dbReference type="Proteomes" id="UP001152607"/>
    </source>
</evidence>
<dbReference type="AlphaFoldDB" id="A0A9W4UDL2"/>
<protein>
    <submittedName>
        <fullName evidence="1">Uncharacterized protein</fullName>
    </submittedName>
</protein>